<dbReference type="NCBIfam" id="TIGR03792">
    <property type="entry name" value="TIGR03792 family protein"/>
    <property type="match status" value="1"/>
</dbReference>
<protein>
    <submittedName>
        <fullName evidence="1">Unannotated protein</fullName>
    </submittedName>
</protein>
<accession>A0A6J6CWW1</accession>
<proteinExistence type="predicted"/>
<reference evidence="1" key="1">
    <citation type="submission" date="2020-05" db="EMBL/GenBank/DDBJ databases">
        <authorList>
            <person name="Chiriac C."/>
            <person name="Salcher M."/>
            <person name="Ghai R."/>
            <person name="Kavagutti S V."/>
        </authorList>
    </citation>
    <scope>NUCLEOTIDE SEQUENCE</scope>
</reference>
<evidence type="ECO:0000313" key="1">
    <source>
        <dbReference type="EMBL" id="CAB4556081.1"/>
    </source>
</evidence>
<dbReference type="AlphaFoldDB" id="A0A6J6CWW1"/>
<dbReference type="InterPro" id="IPR022512">
    <property type="entry name" value="CHP03792"/>
</dbReference>
<dbReference type="EMBL" id="CAEZSR010000041">
    <property type="protein sequence ID" value="CAB4556081.1"/>
    <property type="molecule type" value="Genomic_DNA"/>
</dbReference>
<name>A0A6J6CWW1_9ZZZZ</name>
<gene>
    <name evidence="1" type="ORF">UFOPK1493_01413</name>
</gene>
<organism evidence="1">
    <name type="scientific">freshwater metagenome</name>
    <dbReference type="NCBI Taxonomy" id="449393"/>
    <lineage>
        <taxon>unclassified sequences</taxon>
        <taxon>metagenomes</taxon>
        <taxon>ecological metagenomes</taxon>
    </lineage>
</organism>
<sequence length="128" mass="15020">MDVPDGWVNTKQLYPMDPPLAVEHLVYEVRASVFDHWRATEFEMWTKGEADRFPGFVGKETWVKDLGEWRQVSIVIYWRTLDDWLGIDPAWLDAQEARFAEIVGADNVRLVSAGHDDGHHWFKISEYR</sequence>